<feature type="domain" description="DUF5666" evidence="2">
    <location>
        <begin position="335"/>
        <end position="393"/>
    </location>
</feature>
<reference evidence="4" key="1">
    <citation type="journal article" date="2019" name="Int. J. Syst. Evol. Microbiol.">
        <title>The Global Catalogue of Microorganisms (GCM) 10K type strain sequencing project: providing services to taxonomists for standard genome sequencing and annotation.</title>
        <authorList>
            <consortium name="The Broad Institute Genomics Platform"/>
            <consortium name="The Broad Institute Genome Sequencing Center for Infectious Disease"/>
            <person name="Wu L."/>
            <person name="Ma J."/>
        </authorList>
    </citation>
    <scope>NUCLEOTIDE SEQUENCE [LARGE SCALE GENOMIC DNA]</scope>
    <source>
        <strain evidence="4">NBRC 102407</strain>
    </source>
</reference>
<dbReference type="InterPro" id="IPR043724">
    <property type="entry name" value="DUF5666"/>
</dbReference>
<dbReference type="Pfam" id="PF18914">
    <property type="entry name" value="DUF5666"/>
    <property type="match status" value="3"/>
</dbReference>
<dbReference type="Proteomes" id="UP001157167">
    <property type="component" value="Unassembled WGS sequence"/>
</dbReference>
<feature type="chain" id="PRO_5045988937" description="DUF5666 domain-containing protein" evidence="1">
    <location>
        <begin position="24"/>
        <end position="397"/>
    </location>
</feature>
<dbReference type="EMBL" id="BSPX01000021">
    <property type="protein sequence ID" value="GLT22277.1"/>
    <property type="molecule type" value="Genomic_DNA"/>
</dbReference>
<dbReference type="RefSeq" id="WP_284187593.1">
    <property type="nucleotide sequence ID" value="NZ_BSPX01000021.1"/>
</dbReference>
<feature type="domain" description="DUF5666" evidence="2">
    <location>
        <begin position="271"/>
        <end position="317"/>
    </location>
</feature>
<dbReference type="PROSITE" id="PS51257">
    <property type="entry name" value="PROKAR_LIPOPROTEIN"/>
    <property type="match status" value="1"/>
</dbReference>
<evidence type="ECO:0000259" key="2">
    <source>
        <dbReference type="Pfam" id="PF18914"/>
    </source>
</evidence>
<feature type="domain" description="DUF5666" evidence="2">
    <location>
        <begin position="118"/>
        <end position="180"/>
    </location>
</feature>
<comment type="caution">
    <text evidence="3">The sequence shown here is derived from an EMBL/GenBank/DDBJ whole genome shotgun (WGS) entry which is preliminary data.</text>
</comment>
<protein>
    <recommendedName>
        <fullName evidence="2">DUF5666 domain-containing protein</fullName>
    </recommendedName>
</protein>
<evidence type="ECO:0000256" key="1">
    <source>
        <dbReference type="SAM" id="SignalP"/>
    </source>
</evidence>
<name>A0ABQ6FAM4_9RHOO</name>
<evidence type="ECO:0000313" key="3">
    <source>
        <dbReference type="EMBL" id="GLT22277.1"/>
    </source>
</evidence>
<keyword evidence="4" id="KW-1185">Reference proteome</keyword>
<keyword evidence="1" id="KW-0732">Signal</keyword>
<evidence type="ECO:0000313" key="4">
    <source>
        <dbReference type="Proteomes" id="UP001157167"/>
    </source>
</evidence>
<proteinExistence type="predicted"/>
<organism evidence="3 4">
    <name type="scientific">Zoogloea oryzae</name>
    <dbReference type="NCBI Taxonomy" id="310767"/>
    <lineage>
        <taxon>Bacteria</taxon>
        <taxon>Pseudomonadati</taxon>
        <taxon>Pseudomonadota</taxon>
        <taxon>Betaproteobacteria</taxon>
        <taxon>Rhodocyclales</taxon>
        <taxon>Zoogloeaceae</taxon>
        <taxon>Zoogloea</taxon>
    </lineage>
</organism>
<feature type="signal peptide" evidence="1">
    <location>
        <begin position="1"/>
        <end position="23"/>
    </location>
</feature>
<gene>
    <name evidence="3" type="ORF">GCM10007933_17360</name>
</gene>
<accession>A0ABQ6FAM4</accession>
<sequence length="397" mass="40253">MRTLLHRLAVGLPLAAGLSVLLAACGGGGGGDIAGVGTGGTGTISSTVSVGPISGFGSIIVAGVRFDDTTATVTDEDGAVRSRDDLKLGMVTAISGTADFTALTGVATGIRFGSDVLGPVTSIDVTNARLVVLGATVSVKATTVFADGLGGLAALRPGDLVEVYGFYNAASSSYTATRIERKTSATRYTLRGPVELFDSANQRFTLAGVTIDYASVPLAARPTLANGVIVRASASSGLSGGVWRVESLGSAPRASLADGEAKIEGDIGTMLSATRFVVDGVTVDAASASISGTPAVGRRVEVEGRASGGVLVAKEVEVSDEDATSDEAFEITALITDFDPPTLRFRLRGQLIDASRAGVVYEGGTAANLATGRKIELKGYFDAASGAVIARKIHFED</sequence>